<evidence type="ECO:0000313" key="4">
    <source>
        <dbReference type="Proteomes" id="UP000589626"/>
    </source>
</evidence>
<feature type="chain" id="PRO_5038897629" description="Netrin module non-TIMP type domain-containing protein" evidence="2">
    <location>
        <begin position="21"/>
        <end position="191"/>
    </location>
</feature>
<accession>A0A7W4VVU5</accession>
<evidence type="ECO:0008006" key="5">
    <source>
        <dbReference type="Google" id="ProtNLM"/>
    </source>
</evidence>
<keyword evidence="1" id="KW-1133">Transmembrane helix</keyword>
<dbReference type="RefSeq" id="WP_183592322.1">
    <property type="nucleotide sequence ID" value="NZ_JACHWR010000002.1"/>
</dbReference>
<keyword evidence="1" id="KW-0472">Membrane</keyword>
<dbReference type="Proteomes" id="UP000589626">
    <property type="component" value="Unassembled WGS sequence"/>
</dbReference>
<dbReference type="PROSITE" id="PS51257">
    <property type="entry name" value="PROKAR_LIPOPROTEIN"/>
    <property type="match status" value="1"/>
</dbReference>
<comment type="caution">
    <text evidence="3">The sequence shown here is derived from an EMBL/GenBank/DDBJ whole genome shotgun (WGS) entry which is preliminary data.</text>
</comment>
<sequence>MSLVRSALAALLLSSAGVVAVGAAPAVAACPADRGSLEEHAKGANGVFTGTVADRSVAGTTVTYVVDADLVFKGPVATSQVEVTTDARRARCGKPGLRPGADYVFFVRRDGDALSTDSRSGTAPATEVYVGQVERLLGAGRPAVEPEPEPATFTTVADEPVELRRLAAPGAALVIVGLLGLVFVAWRGRRA</sequence>
<organism evidence="3 4">
    <name type="scientific">Nocardioides soli</name>
    <dbReference type="NCBI Taxonomy" id="1036020"/>
    <lineage>
        <taxon>Bacteria</taxon>
        <taxon>Bacillati</taxon>
        <taxon>Actinomycetota</taxon>
        <taxon>Actinomycetes</taxon>
        <taxon>Propionibacteriales</taxon>
        <taxon>Nocardioidaceae</taxon>
        <taxon>Nocardioides</taxon>
    </lineage>
</organism>
<feature type="transmembrane region" description="Helical" evidence="1">
    <location>
        <begin position="166"/>
        <end position="186"/>
    </location>
</feature>
<reference evidence="3 4" key="1">
    <citation type="submission" date="2020-08" db="EMBL/GenBank/DDBJ databases">
        <title>Sequencing the genomes of 1000 actinobacteria strains.</title>
        <authorList>
            <person name="Klenk H.-P."/>
        </authorList>
    </citation>
    <scope>NUCLEOTIDE SEQUENCE [LARGE SCALE GENOMIC DNA]</scope>
    <source>
        <strain evidence="3 4">DSM 105498</strain>
    </source>
</reference>
<dbReference type="Gene3D" id="2.40.50.120">
    <property type="match status" value="1"/>
</dbReference>
<dbReference type="EMBL" id="JACHWR010000002">
    <property type="protein sequence ID" value="MBB3042344.1"/>
    <property type="molecule type" value="Genomic_DNA"/>
</dbReference>
<protein>
    <recommendedName>
        <fullName evidence="5">Netrin module non-TIMP type domain-containing protein</fullName>
    </recommendedName>
</protein>
<dbReference type="AlphaFoldDB" id="A0A7W4VVU5"/>
<gene>
    <name evidence="3" type="ORF">FHU40_002162</name>
</gene>
<evidence type="ECO:0000256" key="1">
    <source>
        <dbReference type="SAM" id="Phobius"/>
    </source>
</evidence>
<keyword evidence="4" id="KW-1185">Reference proteome</keyword>
<name>A0A7W4VVU5_9ACTN</name>
<feature type="signal peptide" evidence="2">
    <location>
        <begin position="1"/>
        <end position="20"/>
    </location>
</feature>
<dbReference type="InterPro" id="IPR008993">
    <property type="entry name" value="TIMP-like_OB-fold"/>
</dbReference>
<proteinExistence type="predicted"/>
<evidence type="ECO:0000256" key="2">
    <source>
        <dbReference type="SAM" id="SignalP"/>
    </source>
</evidence>
<evidence type="ECO:0000313" key="3">
    <source>
        <dbReference type="EMBL" id="MBB3042344.1"/>
    </source>
</evidence>
<keyword evidence="2" id="KW-0732">Signal</keyword>
<keyword evidence="1" id="KW-0812">Transmembrane</keyword>
<dbReference type="SUPFAM" id="SSF50242">
    <property type="entry name" value="TIMP-like"/>
    <property type="match status" value="1"/>
</dbReference>